<protein>
    <recommendedName>
        <fullName evidence="4">DUF2550 domain-containing protein</fullName>
    </recommendedName>
</protein>
<reference evidence="3" key="1">
    <citation type="submission" date="2018-05" db="EMBL/GenBank/DDBJ databases">
        <authorList>
            <person name="Li Y."/>
        </authorList>
    </citation>
    <scope>NUCLEOTIDE SEQUENCE [LARGE SCALE GENOMIC DNA]</scope>
    <source>
        <strain evidence="3">sk1b4</strain>
    </source>
</reference>
<keyword evidence="1" id="KW-1133">Transmembrane helix</keyword>
<dbReference type="OrthoDB" id="3267160at2"/>
<dbReference type="InterPro" id="IPR019675">
    <property type="entry name" value="DUF2550"/>
</dbReference>
<organism evidence="2 3">
    <name type="scientific">Ancrocorticia populi</name>
    <dbReference type="NCBI Taxonomy" id="2175228"/>
    <lineage>
        <taxon>Bacteria</taxon>
        <taxon>Bacillati</taxon>
        <taxon>Actinomycetota</taxon>
        <taxon>Actinomycetes</taxon>
        <taxon>Actinomycetales</taxon>
        <taxon>Actinomycetaceae</taxon>
        <taxon>Ancrocorticia</taxon>
    </lineage>
</organism>
<evidence type="ECO:0000313" key="3">
    <source>
        <dbReference type="Proteomes" id="UP000245283"/>
    </source>
</evidence>
<keyword evidence="3" id="KW-1185">Reference proteome</keyword>
<dbReference type="EMBL" id="QETB01000008">
    <property type="protein sequence ID" value="PWF24376.1"/>
    <property type="molecule type" value="Genomic_DNA"/>
</dbReference>
<dbReference type="Proteomes" id="UP000245283">
    <property type="component" value="Unassembled WGS sequence"/>
</dbReference>
<name>A0A2V1JZI5_9ACTO</name>
<comment type="caution">
    <text evidence="2">The sequence shown here is derived from an EMBL/GenBank/DDBJ whole genome shotgun (WGS) entry which is preliminary data.</text>
</comment>
<keyword evidence="1" id="KW-0812">Transmembrane</keyword>
<dbReference type="AlphaFoldDB" id="A0A2V1JZI5"/>
<gene>
    <name evidence="2" type="ORF">DD236_11775</name>
</gene>
<evidence type="ECO:0000256" key="1">
    <source>
        <dbReference type="SAM" id="Phobius"/>
    </source>
</evidence>
<accession>A0A2V1JZI5</accession>
<feature type="transmembrane region" description="Helical" evidence="1">
    <location>
        <begin position="12"/>
        <end position="31"/>
    </location>
</feature>
<evidence type="ECO:0000313" key="2">
    <source>
        <dbReference type="EMBL" id="PWF24376.1"/>
    </source>
</evidence>
<dbReference type="Pfam" id="PF10739">
    <property type="entry name" value="DUF2550"/>
    <property type="match status" value="1"/>
</dbReference>
<evidence type="ECO:0008006" key="4">
    <source>
        <dbReference type="Google" id="ProtNLM"/>
    </source>
</evidence>
<sequence>MTGDAAMNELLFWIVCVLAVLFVLAALWLLLRFVLLLRAGGAVQCSLRNPHAKWRTGVLILGQDSLSWYRARSISPVARRVITRENFVLVSHRPSKEDPETMIIEVLDGDFPLVAAMSANSFAGLVSWIDSAPPGVQRTGL</sequence>
<keyword evidence="1" id="KW-0472">Membrane</keyword>
<proteinExistence type="predicted"/>